<gene>
    <name evidence="3" type="ORF">Csp1_27080</name>
</gene>
<dbReference type="InterPro" id="IPR036390">
    <property type="entry name" value="WH_DNA-bd_sf"/>
</dbReference>
<dbReference type="PROSITE" id="PS50995">
    <property type="entry name" value="HTH_MARR_2"/>
    <property type="match status" value="1"/>
</dbReference>
<dbReference type="SUPFAM" id="SSF46785">
    <property type="entry name" value="Winged helix' DNA-binding domain"/>
    <property type="match status" value="1"/>
</dbReference>
<feature type="domain" description="HTH marR-type" evidence="2">
    <location>
        <begin position="69"/>
        <end position="205"/>
    </location>
</feature>
<evidence type="ECO:0000313" key="4">
    <source>
        <dbReference type="Proteomes" id="UP000247696"/>
    </source>
</evidence>
<feature type="compositionally biased region" description="Acidic residues" evidence="1">
    <location>
        <begin position="1"/>
        <end position="10"/>
    </location>
</feature>
<dbReference type="InterPro" id="IPR036388">
    <property type="entry name" value="WH-like_DNA-bd_sf"/>
</dbReference>
<dbReference type="Proteomes" id="UP000247696">
    <property type="component" value="Chromosome"/>
</dbReference>
<dbReference type="STRING" id="1737425.GCA_900049755_01730"/>
<dbReference type="Gene3D" id="1.10.10.10">
    <property type="entry name" value="Winged helix-like DNA-binding domain superfamily/Winged helix DNA-binding domain"/>
    <property type="match status" value="1"/>
</dbReference>
<dbReference type="AlphaFoldDB" id="A0A2Z3YUT7"/>
<dbReference type="GO" id="GO:0006950">
    <property type="term" value="P:response to stress"/>
    <property type="evidence" value="ECO:0007669"/>
    <property type="project" value="TreeGrafter"/>
</dbReference>
<reference evidence="4" key="1">
    <citation type="submission" date="2017-11" db="EMBL/GenBank/DDBJ databases">
        <title>Otitis media/interna in a cat caused by the recently described species Corynebacterium provencense.</title>
        <authorList>
            <person name="Kittl S."/>
            <person name="Brodard I."/>
            <person name="Rychener L."/>
            <person name="Jores J."/>
            <person name="Roosje P."/>
            <person name="Gobeli Brawand S."/>
        </authorList>
    </citation>
    <scope>NUCLEOTIDE SEQUENCE [LARGE SCALE GENOMIC DNA]</scope>
    <source>
        <strain evidence="4">17KM38</strain>
    </source>
</reference>
<dbReference type="EMBL" id="CP024988">
    <property type="protein sequence ID" value="AWT27451.1"/>
    <property type="molecule type" value="Genomic_DNA"/>
</dbReference>
<dbReference type="GO" id="GO:0003700">
    <property type="term" value="F:DNA-binding transcription factor activity"/>
    <property type="evidence" value="ECO:0007669"/>
    <property type="project" value="InterPro"/>
</dbReference>
<dbReference type="PANTHER" id="PTHR33164:SF99">
    <property type="entry name" value="MARR FAMILY REGULATORY PROTEIN"/>
    <property type="match status" value="1"/>
</dbReference>
<dbReference type="KEGG" id="cpre:Csp1_27080"/>
<protein>
    <recommendedName>
        <fullName evidence="2">HTH marR-type domain-containing protein</fullName>
    </recommendedName>
</protein>
<evidence type="ECO:0000259" key="2">
    <source>
        <dbReference type="PROSITE" id="PS50995"/>
    </source>
</evidence>
<dbReference type="InterPro" id="IPR039422">
    <property type="entry name" value="MarR/SlyA-like"/>
</dbReference>
<organism evidence="3 4">
    <name type="scientific">Corynebacterium provencense</name>
    <dbReference type="NCBI Taxonomy" id="1737425"/>
    <lineage>
        <taxon>Bacteria</taxon>
        <taxon>Bacillati</taxon>
        <taxon>Actinomycetota</taxon>
        <taxon>Actinomycetes</taxon>
        <taxon>Mycobacteriales</taxon>
        <taxon>Corynebacteriaceae</taxon>
        <taxon>Corynebacterium</taxon>
    </lineage>
</organism>
<evidence type="ECO:0000256" key="1">
    <source>
        <dbReference type="SAM" id="MobiDB-lite"/>
    </source>
</evidence>
<keyword evidence="4" id="KW-1185">Reference proteome</keyword>
<dbReference type="PANTHER" id="PTHR33164">
    <property type="entry name" value="TRANSCRIPTIONAL REGULATOR, MARR FAMILY"/>
    <property type="match status" value="1"/>
</dbReference>
<sequence>MEDSDLDTDSPTDRNAGNVSGADPRPAADMADATASASPAQGTFTALAAAAAASPSSAAPAGNWLTAEEQLLWRRWLKVGTRIQANLARQMLRDNGISIADYEVLVNLSESPGQRMRIAALADKLQWDRSRLSHQITRMRKRNLVDREMCDSDGRGAFIVLTPAGLAATVAAAPGHVDTVRRLFVDRLSPTQARDLSSILECLIAQFENAD</sequence>
<feature type="region of interest" description="Disordered" evidence="1">
    <location>
        <begin position="1"/>
        <end position="36"/>
    </location>
</feature>
<feature type="compositionally biased region" description="Low complexity" evidence="1">
    <location>
        <begin position="22"/>
        <end position="36"/>
    </location>
</feature>
<name>A0A2Z3YUT7_9CORY</name>
<dbReference type="SMART" id="SM00347">
    <property type="entry name" value="HTH_MARR"/>
    <property type="match status" value="1"/>
</dbReference>
<proteinExistence type="predicted"/>
<dbReference type="Pfam" id="PF12802">
    <property type="entry name" value="MarR_2"/>
    <property type="match status" value="1"/>
</dbReference>
<evidence type="ECO:0000313" key="3">
    <source>
        <dbReference type="EMBL" id="AWT27451.1"/>
    </source>
</evidence>
<dbReference type="InterPro" id="IPR000835">
    <property type="entry name" value="HTH_MarR-typ"/>
</dbReference>
<dbReference type="RefSeq" id="WP_227871104.1">
    <property type="nucleotide sequence ID" value="NZ_CP024988.1"/>
</dbReference>
<accession>A0A2Z3YUT7</accession>